<organism evidence="3 4">
    <name type="scientific">Streptomyces himastatinicus ATCC 53653</name>
    <dbReference type="NCBI Taxonomy" id="457427"/>
    <lineage>
        <taxon>Bacteria</taxon>
        <taxon>Bacillati</taxon>
        <taxon>Actinomycetota</taxon>
        <taxon>Actinomycetes</taxon>
        <taxon>Kitasatosporales</taxon>
        <taxon>Streptomycetaceae</taxon>
        <taxon>Streptomyces</taxon>
        <taxon>Streptomyces violaceusniger group</taxon>
    </lineage>
</organism>
<dbReference type="RefSeq" id="WP_009714385.1">
    <property type="nucleotide sequence ID" value="NZ_GG657754.1"/>
</dbReference>
<dbReference type="Gene3D" id="3.30.565.10">
    <property type="entry name" value="Histidine kinase-like ATPase, C-terminal domain"/>
    <property type="match status" value="1"/>
</dbReference>
<evidence type="ECO:0000256" key="1">
    <source>
        <dbReference type="ARBA" id="ARBA00022527"/>
    </source>
</evidence>
<evidence type="ECO:0000313" key="4">
    <source>
        <dbReference type="Proteomes" id="UP000003963"/>
    </source>
</evidence>
<feature type="domain" description="Histidine kinase/HSP90-like ATPase" evidence="2">
    <location>
        <begin position="19"/>
        <end position="132"/>
    </location>
</feature>
<reference evidence="3 4" key="1">
    <citation type="submission" date="2009-02" db="EMBL/GenBank/DDBJ databases">
        <title>Annotation of Streptomyces hygroscopicus strain ATCC 53653.</title>
        <authorList>
            <consortium name="The Broad Institute Genome Sequencing Platform"/>
            <consortium name="Broad Institute Microbial Sequencing Center"/>
            <person name="Fischbach M."/>
            <person name="Godfrey P."/>
            <person name="Ward D."/>
            <person name="Young S."/>
            <person name="Zeng Q."/>
            <person name="Koehrsen M."/>
            <person name="Alvarado L."/>
            <person name="Berlin A.M."/>
            <person name="Bochicchio J."/>
            <person name="Borenstein D."/>
            <person name="Chapman S.B."/>
            <person name="Chen Z."/>
            <person name="Engels R."/>
            <person name="Freedman E."/>
            <person name="Gellesch M."/>
            <person name="Goldberg J."/>
            <person name="Griggs A."/>
            <person name="Gujja S."/>
            <person name="Heilman E.R."/>
            <person name="Heiman D.I."/>
            <person name="Hepburn T.A."/>
            <person name="Howarth C."/>
            <person name="Jen D."/>
            <person name="Larson L."/>
            <person name="Lewis B."/>
            <person name="Mehta T."/>
            <person name="Park D."/>
            <person name="Pearson M."/>
            <person name="Richards J."/>
            <person name="Roberts A."/>
            <person name="Saif S."/>
            <person name="Shea T.D."/>
            <person name="Shenoy N."/>
            <person name="Sisk P."/>
            <person name="Stolte C."/>
            <person name="Sykes S.N."/>
            <person name="Thomson T."/>
            <person name="Walk T."/>
            <person name="White J."/>
            <person name="Yandava C."/>
            <person name="Straight P."/>
            <person name="Clardy J."/>
            <person name="Hung D."/>
            <person name="Kolter R."/>
            <person name="Mekalanos J."/>
            <person name="Walker S."/>
            <person name="Walsh C.T."/>
            <person name="Wieland-Brown L.C."/>
            <person name="Haas B."/>
            <person name="Nusbaum C."/>
            <person name="Birren B."/>
        </authorList>
    </citation>
    <scope>NUCLEOTIDE SEQUENCE [LARGE SCALE GENOMIC DNA]</scope>
    <source>
        <strain evidence="3 4">ATCC 53653</strain>
    </source>
</reference>
<dbReference type="EMBL" id="GG657754">
    <property type="protein sequence ID" value="EFL22564.1"/>
    <property type="molecule type" value="Genomic_DNA"/>
</dbReference>
<dbReference type="InterPro" id="IPR036890">
    <property type="entry name" value="HATPase_C_sf"/>
</dbReference>
<accession>D9W857</accession>
<keyword evidence="1" id="KW-0723">Serine/threonine-protein kinase</keyword>
<evidence type="ECO:0000313" key="3">
    <source>
        <dbReference type="EMBL" id="EFL22564.1"/>
    </source>
</evidence>
<dbReference type="InterPro" id="IPR050267">
    <property type="entry name" value="Anti-sigma-factor_SerPK"/>
</dbReference>
<dbReference type="Proteomes" id="UP000003963">
    <property type="component" value="Unassembled WGS sequence"/>
</dbReference>
<keyword evidence="1" id="KW-0808">Transferase</keyword>
<dbReference type="PANTHER" id="PTHR35526:SF3">
    <property type="entry name" value="ANTI-SIGMA-F FACTOR RSBW"/>
    <property type="match status" value="1"/>
</dbReference>
<keyword evidence="4" id="KW-1185">Reference proteome</keyword>
<dbReference type="PANTHER" id="PTHR35526">
    <property type="entry name" value="ANTI-SIGMA-F FACTOR RSBW-RELATED"/>
    <property type="match status" value="1"/>
</dbReference>
<dbReference type="AlphaFoldDB" id="D9W857"/>
<dbReference type="OrthoDB" id="4251531at2"/>
<dbReference type="Pfam" id="PF13581">
    <property type="entry name" value="HATPase_c_2"/>
    <property type="match status" value="1"/>
</dbReference>
<dbReference type="InterPro" id="IPR003594">
    <property type="entry name" value="HATPase_dom"/>
</dbReference>
<name>D9W857_9ACTN</name>
<keyword evidence="1" id="KW-0418">Kinase</keyword>
<dbReference type="GO" id="GO:0004674">
    <property type="term" value="F:protein serine/threonine kinase activity"/>
    <property type="evidence" value="ECO:0007669"/>
    <property type="project" value="UniProtKB-KW"/>
</dbReference>
<dbReference type="STRING" id="457427.SSOG_02276"/>
<dbReference type="CDD" id="cd16936">
    <property type="entry name" value="HATPase_RsbW-like"/>
    <property type="match status" value="1"/>
</dbReference>
<gene>
    <name evidence="3" type="ORF">SSOG_02276</name>
</gene>
<dbReference type="HOGENOM" id="CLU_090336_4_5_11"/>
<dbReference type="SUPFAM" id="SSF55874">
    <property type="entry name" value="ATPase domain of HSP90 chaperone/DNA topoisomerase II/histidine kinase"/>
    <property type="match status" value="1"/>
</dbReference>
<sequence>MATVTADHERRDTFRVSKRRRNVPIARTRVRKALANWGVDADLADDITLSADELLSNAIRHCRVTFAQIEISVSVRAGDLLLEVTDPDGDKLPELRAPSSDEEGGRGLYLVAKLADEWGHSHRQHAKCVWARFVIPNEVTCTD</sequence>
<protein>
    <submittedName>
        <fullName evidence="3">Putative regulatory protein</fullName>
    </submittedName>
</protein>
<evidence type="ECO:0000259" key="2">
    <source>
        <dbReference type="Pfam" id="PF13581"/>
    </source>
</evidence>
<proteinExistence type="predicted"/>